<keyword evidence="3" id="KW-1185">Reference proteome</keyword>
<sequence>MFNLFLPSSTPCINETRTRYFLLTQQFPKQLHIQSRAQFIATGMPYNIQPEVLPSGAALAKTLVEWVNPDAERDIPIWWIVTAVLVGLLLLAVSIIVLWKVHETLGREAKPGSASTR</sequence>
<name>V8PIW0_OPHHA</name>
<proteinExistence type="predicted"/>
<evidence type="ECO:0000256" key="1">
    <source>
        <dbReference type="SAM" id="Phobius"/>
    </source>
</evidence>
<dbReference type="GO" id="GO:0007229">
    <property type="term" value="P:integrin-mediated signaling pathway"/>
    <property type="evidence" value="ECO:0007669"/>
    <property type="project" value="UniProtKB-KW"/>
</dbReference>
<keyword evidence="2" id="KW-0401">Integrin</keyword>
<gene>
    <name evidence="2" type="primary">Itga8</name>
    <name evidence="2" type="ORF">L345_00361</name>
</gene>
<protein>
    <submittedName>
        <fullName evidence="2">Integrin alpha-8</fullName>
    </submittedName>
</protein>
<keyword evidence="1" id="KW-0812">Transmembrane</keyword>
<accession>V8PIW0</accession>
<dbReference type="EMBL" id="AZIM01000035">
    <property type="protein sequence ID" value="ETE73817.1"/>
    <property type="molecule type" value="Genomic_DNA"/>
</dbReference>
<comment type="caution">
    <text evidence="2">The sequence shown here is derived from an EMBL/GenBank/DDBJ whole genome shotgun (WGS) entry which is preliminary data.</text>
</comment>
<evidence type="ECO:0000313" key="3">
    <source>
        <dbReference type="Proteomes" id="UP000018936"/>
    </source>
</evidence>
<reference evidence="2 3" key="1">
    <citation type="journal article" date="2013" name="Proc. Natl. Acad. Sci. U.S.A.">
        <title>The king cobra genome reveals dynamic gene evolution and adaptation in the snake venom system.</title>
        <authorList>
            <person name="Vonk F.J."/>
            <person name="Casewell N.R."/>
            <person name="Henkel C.V."/>
            <person name="Heimberg A.M."/>
            <person name="Jansen H.J."/>
            <person name="McCleary R.J."/>
            <person name="Kerkkamp H.M."/>
            <person name="Vos R.A."/>
            <person name="Guerreiro I."/>
            <person name="Calvete J.J."/>
            <person name="Wuster W."/>
            <person name="Woods A.E."/>
            <person name="Logan J.M."/>
            <person name="Harrison R.A."/>
            <person name="Castoe T.A."/>
            <person name="de Koning A.P."/>
            <person name="Pollock D.D."/>
            <person name="Yandell M."/>
            <person name="Calderon D."/>
            <person name="Renjifo C."/>
            <person name="Currier R.B."/>
            <person name="Salgado D."/>
            <person name="Pla D."/>
            <person name="Sanz L."/>
            <person name="Hyder A.S."/>
            <person name="Ribeiro J.M."/>
            <person name="Arntzen J.W."/>
            <person name="van den Thillart G.E."/>
            <person name="Boetzer M."/>
            <person name="Pirovano W."/>
            <person name="Dirks R.P."/>
            <person name="Spaink H.P."/>
            <person name="Duboule D."/>
            <person name="McGlinn E."/>
            <person name="Kini R.M."/>
            <person name="Richardson M.K."/>
        </authorList>
    </citation>
    <scope>NUCLEOTIDE SEQUENCE</scope>
    <source>
        <tissue evidence="2">Blood</tissue>
    </source>
</reference>
<dbReference type="Gene3D" id="1.20.5.930">
    <property type="entry name" value="Bicelle-embedded integrin alpha(iib) transmembrane segment"/>
    <property type="match status" value="1"/>
</dbReference>
<dbReference type="AlphaFoldDB" id="V8PIW0"/>
<keyword evidence="1" id="KW-0472">Membrane</keyword>
<evidence type="ECO:0000313" key="2">
    <source>
        <dbReference type="EMBL" id="ETE73817.1"/>
    </source>
</evidence>
<organism evidence="2 3">
    <name type="scientific">Ophiophagus hannah</name>
    <name type="common">King cobra</name>
    <name type="synonym">Naja hannah</name>
    <dbReference type="NCBI Taxonomy" id="8665"/>
    <lineage>
        <taxon>Eukaryota</taxon>
        <taxon>Metazoa</taxon>
        <taxon>Chordata</taxon>
        <taxon>Craniata</taxon>
        <taxon>Vertebrata</taxon>
        <taxon>Euteleostomi</taxon>
        <taxon>Lepidosauria</taxon>
        <taxon>Squamata</taxon>
        <taxon>Bifurcata</taxon>
        <taxon>Unidentata</taxon>
        <taxon>Episquamata</taxon>
        <taxon>Toxicofera</taxon>
        <taxon>Serpentes</taxon>
        <taxon>Colubroidea</taxon>
        <taxon>Elapidae</taxon>
        <taxon>Elapinae</taxon>
        <taxon>Ophiophagus</taxon>
    </lineage>
</organism>
<feature type="non-terminal residue" evidence="2">
    <location>
        <position position="1"/>
    </location>
</feature>
<dbReference type="Proteomes" id="UP000018936">
    <property type="component" value="Unassembled WGS sequence"/>
</dbReference>
<keyword evidence="1" id="KW-1133">Transmembrane helix</keyword>
<feature type="transmembrane region" description="Helical" evidence="1">
    <location>
        <begin position="77"/>
        <end position="99"/>
    </location>
</feature>